<dbReference type="VEuPathDB" id="FungiDB:yc1106_02303"/>
<sequence>MSSPAQWPPACTEYNPNYPSQYGYRPNLGLSIAFVIIFGLICIAHGFQMWRYRTPWMIFFVVGSGLESLGWIARAVGHTCSYSRPLFTMQTAVLIMGPAWTQAGIYITLWVIIVLLGRDVSPLPPRTYLLICACVDIVCLALQATGGGLAGAAYQAGKSTQPGTTTMVVGIIAQLVLTCIFSCILSIVVWRGAPRIRKNKPMLRVVSVTVLAAAMMIMRGVYRSIELAEGWRGKLITVEVYVVVLDAVPMIIAMGAYVFTPPAKLLRDQGASMKIDGTLIQPHDDVHMAAEIGSGSGSGSGTDVEKEDVPVVAVR</sequence>
<feature type="transmembrane region" description="Helical" evidence="6">
    <location>
        <begin position="28"/>
        <end position="47"/>
    </location>
</feature>
<feature type="region of interest" description="Disordered" evidence="5">
    <location>
        <begin position="292"/>
        <end position="315"/>
    </location>
</feature>
<keyword evidence="3 6" id="KW-1133">Transmembrane helix</keyword>
<feature type="transmembrane region" description="Helical" evidence="6">
    <location>
        <begin position="128"/>
        <end position="154"/>
    </location>
</feature>
<evidence type="ECO:0000313" key="7">
    <source>
        <dbReference type="EMBL" id="USP75029.1"/>
    </source>
</evidence>
<reference evidence="7" key="1">
    <citation type="submission" date="2021-12" db="EMBL/GenBank/DDBJ databases">
        <title>Curvularia clavata genome.</title>
        <authorList>
            <person name="Cao Y."/>
        </authorList>
    </citation>
    <scope>NUCLEOTIDE SEQUENCE</scope>
    <source>
        <strain evidence="7">Yc1106</strain>
    </source>
</reference>
<dbReference type="PANTHER" id="PTHR31465">
    <property type="entry name" value="PROTEIN RTA1-RELATED"/>
    <property type="match status" value="1"/>
</dbReference>
<accession>A0A9Q8Z2Z1</accession>
<feature type="transmembrane region" description="Helical" evidence="6">
    <location>
        <begin position="54"/>
        <end position="73"/>
    </location>
</feature>
<dbReference type="OrthoDB" id="4521223at2759"/>
<feature type="transmembrane region" description="Helical" evidence="6">
    <location>
        <begin position="93"/>
        <end position="116"/>
    </location>
</feature>
<dbReference type="GO" id="GO:0000324">
    <property type="term" value="C:fungal-type vacuole"/>
    <property type="evidence" value="ECO:0007669"/>
    <property type="project" value="TreeGrafter"/>
</dbReference>
<evidence type="ECO:0000256" key="4">
    <source>
        <dbReference type="ARBA" id="ARBA00023136"/>
    </source>
</evidence>
<name>A0A9Q8Z2Z1_CURCL</name>
<evidence type="ECO:0000256" key="6">
    <source>
        <dbReference type="SAM" id="Phobius"/>
    </source>
</evidence>
<evidence type="ECO:0000256" key="3">
    <source>
        <dbReference type="ARBA" id="ARBA00022989"/>
    </source>
</evidence>
<proteinExistence type="predicted"/>
<comment type="subcellular location">
    <subcellularLocation>
        <location evidence="1">Membrane</location>
        <topology evidence="1">Multi-pass membrane protein</topology>
    </subcellularLocation>
</comment>
<dbReference type="Pfam" id="PF04479">
    <property type="entry name" value="RTA1"/>
    <property type="match status" value="1"/>
</dbReference>
<dbReference type="PANTHER" id="PTHR31465:SF11">
    <property type="entry name" value="DOMAIN PROTEIN, PUTATIVE (AFU_ORTHOLOGUE AFUA_3G10770)-RELATED"/>
    <property type="match status" value="1"/>
</dbReference>
<keyword evidence="2 6" id="KW-0812">Transmembrane</keyword>
<organism evidence="7 8">
    <name type="scientific">Curvularia clavata</name>
    <dbReference type="NCBI Taxonomy" id="95742"/>
    <lineage>
        <taxon>Eukaryota</taxon>
        <taxon>Fungi</taxon>
        <taxon>Dikarya</taxon>
        <taxon>Ascomycota</taxon>
        <taxon>Pezizomycotina</taxon>
        <taxon>Dothideomycetes</taxon>
        <taxon>Pleosporomycetidae</taxon>
        <taxon>Pleosporales</taxon>
        <taxon>Pleosporineae</taxon>
        <taxon>Pleosporaceae</taxon>
        <taxon>Curvularia</taxon>
    </lineage>
</organism>
<evidence type="ECO:0000313" key="8">
    <source>
        <dbReference type="Proteomes" id="UP001056012"/>
    </source>
</evidence>
<dbReference type="Proteomes" id="UP001056012">
    <property type="component" value="Chromosome 2"/>
</dbReference>
<dbReference type="InterPro" id="IPR007568">
    <property type="entry name" value="RTA1"/>
</dbReference>
<dbReference type="AlphaFoldDB" id="A0A9Q8Z2Z1"/>
<keyword evidence="4 6" id="KW-0472">Membrane</keyword>
<protein>
    <submittedName>
        <fullName evidence="7">Uncharacterized protein</fullName>
    </submittedName>
</protein>
<keyword evidence="8" id="KW-1185">Reference proteome</keyword>
<evidence type="ECO:0000256" key="5">
    <source>
        <dbReference type="SAM" id="MobiDB-lite"/>
    </source>
</evidence>
<evidence type="ECO:0000256" key="2">
    <source>
        <dbReference type="ARBA" id="ARBA00022692"/>
    </source>
</evidence>
<feature type="transmembrane region" description="Helical" evidence="6">
    <location>
        <begin position="240"/>
        <end position="259"/>
    </location>
</feature>
<dbReference type="GO" id="GO:0005886">
    <property type="term" value="C:plasma membrane"/>
    <property type="evidence" value="ECO:0007669"/>
    <property type="project" value="TreeGrafter"/>
</dbReference>
<gene>
    <name evidence="7" type="ORF">yc1106_02303</name>
</gene>
<dbReference type="EMBL" id="CP089275">
    <property type="protein sequence ID" value="USP75029.1"/>
    <property type="molecule type" value="Genomic_DNA"/>
</dbReference>
<feature type="transmembrane region" description="Helical" evidence="6">
    <location>
        <begin position="166"/>
        <end position="190"/>
    </location>
</feature>
<evidence type="ECO:0000256" key="1">
    <source>
        <dbReference type="ARBA" id="ARBA00004141"/>
    </source>
</evidence>
<feature type="transmembrane region" description="Helical" evidence="6">
    <location>
        <begin position="202"/>
        <end position="220"/>
    </location>
</feature>